<keyword evidence="1" id="KW-0240">DNA-directed RNA polymerase</keyword>
<dbReference type="GO" id="GO:0000428">
    <property type="term" value="C:DNA-directed RNA polymerase complex"/>
    <property type="evidence" value="ECO:0007669"/>
    <property type="project" value="UniProtKB-KW"/>
</dbReference>
<evidence type="ECO:0000313" key="4">
    <source>
        <dbReference type="EMBL" id="QHS94123.1"/>
    </source>
</evidence>
<evidence type="ECO:0000256" key="1">
    <source>
        <dbReference type="ARBA" id="ARBA00022478"/>
    </source>
</evidence>
<evidence type="ECO:0008006" key="5">
    <source>
        <dbReference type="Google" id="ProtNLM"/>
    </source>
</evidence>
<reference evidence="4" key="1">
    <citation type="journal article" date="2020" name="Nature">
        <title>Giant virus diversity and host interactions through global metagenomics.</title>
        <authorList>
            <person name="Schulz F."/>
            <person name="Roux S."/>
            <person name="Paez-Espino D."/>
            <person name="Jungbluth S."/>
            <person name="Walsh D.A."/>
            <person name="Denef V.J."/>
            <person name="McMahon K.D."/>
            <person name="Konstantinidis K.T."/>
            <person name="Eloe-Fadrosh E.A."/>
            <person name="Kyrpides N.C."/>
            <person name="Woyke T."/>
        </authorList>
    </citation>
    <scope>NUCLEOTIDE SEQUENCE</scope>
    <source>
        <strain evidence="4">GVMAG-M-3300018416-26</strain>
    </source>
</reference>
<keyword evidence="2" id="KW-0804">Transcription</keyword>
<feature type="region of interest" description="Disordered" evidence="3">
    <location>
        <begin position="218"/>
        <end position="286"/>
    </location>
</feature>
<dbReference type="EMBL" id="MN739216">
    <property type="protein sequence ID" value="QHS94123.1"/>
    <property type="molecule type" value="Genomic_DNA"/>
</dbReference>
<feature type="compositionally biased region" description="Acidic residues" evidence="3">
    <location>
        <begin position="254"/>
        <end position="286"/>
    </location>
</feature>
<evidence type="ECO:0000256" key="3">
    <source>
        <dbReference type="SAM" id="MobiDB-lite"/>
    </source>
</evidence>
<proteinExistence type="predicted"/>
<sequence length="286" mass="32558">MDNNSFVPSLLTEKVKLSPKYMNKSFSQKLLTHLIEKNEGKCSKHGYIKKNSISITKISTGYIEAHSLHGFLNYHVQFKALVCNPTNGSIIKCKVINSNNFGVLCSSGIIDENNEYKAIMDIIVPKNSLNIRSDGNIDFNKIVPNQLLDVEIVGKKFEINDEKISAVGKIVKLENSTAFVDVEVDYDDDDHPEIEDTFEDEIIQESDIISLKSKDYLSKKNDDDEDEDEDEEDDDEDIDVINDDDQENGIIVNNEEEEDNENDIEDDEDDEDDEEDEEEDVDLDTM</sequence>
<dbReference type="SUPFAM" id="SSF88798">
    <property type="entry name" value="N-terminal, heterodimerisation domain of RBP7 (RpoE)"/>
    <property type="match status" value="1"/>
</dbReference>
<organism evidence="4">
    <name type="scientific">viral metagenome</name>
    <dbReference type="NCBI Taxonomy" id="1070528"/>
    <lineage>
        <taxon>unclassified sequences</taxon>
        <taxon>metagenomes</taxon>
        <taxon>organismal metagenomes</taxon>
    </lineage>
</organism>
<dbReference type="Gene3D" id="3.30.1490.120">
    <property type="entry name" value="RNA polymerase Rpb7-like, N-terminal domain"/>
    <property type="match status" value="1"/>
</dbReference>
<evidence type="ECO:0000256" key="2">
    <source>
        <dbReference type="ARBA" id="ARBA00023163"/>
    </source>
</evidence>
<name>A0A6C0BS73_9ZZZZ</name>
<dbReference type="AlphaFoldDB" id="A0A6C0BS73"/>
<accession>A0A6C0BS73</accession>
<protein>
    <recommendedName>
        <fullName evidence="5">S1 motif domain-containing protein</fullName>
    </recommendedName>
</protein>
<dbReference type="InterPro" id="IPR036898">
    <property type="entry name" value="RNA_pol_Rpb7-like_N_sf"/>
</dbReference>
<feature type="compositionally biased region" description="Acidic residues" evidence="3">
    <location>
        <begin position="223"/>
        <end position="247"/>
    </location>
</feature>